<feature type="compositionally biased region" description="Polar residues" evidence="6">
    <location>
        <begin position="984"/>
        <end position="1001"/>
    </location>
</feature>
<feature type="DNA-binding region" description="Homeobox" evidence="5">
    <location>
        <begin position="285"/>
        <end position="347"/>
    </location>
</feature>
<keyword evidence="10" id="KW-1185">Reference proteome</keyword>
<dbReference type="GeneID" id="59258012"/>
<evidence type="ECO:0000313" key="9">
    <source>
        <dbReference type="EMBL" id="KAF5875461.1"/>
    </source>
</evidence>
<protein>
    <submittedName>
        <fullName evidence="9">Putative c2h2 transcription factor protein</fullName>
    </submittedName>
</protein>
<evidence type="ECO:0000256" key="1">
    <source>
        <dbReference type="ARBA" id="ARBA00023125"/>
    </source>
</evidence>
<keyword evidence="1 5" id="KW-0238">DNA-binding</keyword>
<dbReference type="GO" id="GO:0005634">
    <property type="term" value="C:nucleus"/>
    <property type="evidence" value="ECO:0007669"/>
    <property type="project" value="UniProtKB-SubCell"/>
</dbReference>
<comment type="caution">
    <text evidence="9">The sequence shown here is derived from an EMBL/GenBank/DDBJ whole genome shotgun (WGS) entry which is preliminary data.</text>
</comment>
<dbReference type="Pfam" id="PF05920">
    <property type="entry name" value="Homeobox_KN"/>
    <property type="match status" value="1"/>
</dbReference>
<evidence type="ECO:0000256" key="6">
    <source>
        <dbReference type="SAM" id="MobiDB-lite"/>
    </source>
</evidence>
<keyword evidence="4" id="KW-0862">Zinc</keyword>
<feature type="region of interest" description="Disordered" evidence="6">
    <location>
        <begin position="974"/>
        <end position="1011"/>
    </location>
</feature>
<feature type="region of interest" description="Disordered" evidence="6">
    <location>
        <begin position="236"/>
        <end position="268"/>
    </location>
</feature>
<dbReference type="PROSITE" id="PS50071">
    <property type="entry name" value="HOMEOBOX_2"/>
    <property type="match status" value="1"/>
</dbReference>
<comment type="subcellular location">
    <subcellularLocation>
        <location evidence="5">Nucleus</location>
    </subcellularLocation>
</comment>
<evidence type="ECO:0000256" key="4">
    <source>
        <dbReference type="PROSITE-ProRule" id="PRU00042"/>
    </source>
</evidence>
<feature type="domain" description="Homeobox" evidence="7">
    <location>
        <begin position="283"/>
        <end position="346"/>
    </location>
</feature>
<feature type="region of interest" description="Disordered" evidence="6">
    <location>
        <begin position="458"/>
        <end position="477"/>
    </location>
</feature>
<evidence type="ECO:0000259" key="7">
    <source>
        <dbReference type="PROSITE" id="PS50071"/>
    </source>
</evidence>
<dbReference type="Proteomes" id="UP000531561">
    <property type="component" value="Unassembled WGS sequence"/>
</dbReference>
<evidence type="ECO:0000256" key="2">
    <source>
        <dbReference type="ARBA" id="ARBA00023155"/>
    </source>
</evidence>
<feature type="compositionally biased region" description="Low complexity" evidence="6">
    <location>
        <begin position="1002"/>
        <end position="1011"/>
    </location>
</feature>
<keyword evidence="4" id="KW-0479">Metal-binding</keyword>
<accession>A0A8H6EKD5</accession>
<dbReference type="InterPro" id="IPR009057">
    <property type="entry name" value="Homeodomain-like_sf"/>
</dbReference>
<evidence type="ECO:0000256" key="3">
    <source>
        <dbReference type="ARBA" id="ARBA00023242"/>
    </source>
</evidence>
<gene>
    <name evidence="9" type="ORF">Bfra_003915</name>
</gene>
<dbReference type="InterPro" id="IPR001356">
    <property type="entry name" value="HD"/>
</dbReference>
<dbReference type="GO" id="GO:0006355">
    <property type="term" value="P:regulation of DNA-templated transcription"/>
    <property type="evidence" value="ECO:0007669"/>
    <property type="project" value="InterPro"/>
</dbReference>
<feature type="region of interest" description="Disordered" evidence="6">
    <location>
        <begin position="341"/>
        <end position="364"/>
    </location>
</feature>
<reference evidence="9 10" key="1">
    <citation type="journal article" date="2020" name="Phytopathology">
        <title>A high-quality genome resource of Botrytis fragariae, a new and rapidly spreading fungal pathogen causing strawberry gray mold in the U.S.A.</title>
        <authorList>
            <person name="Wu Y."/>
            <person name="Saski C.A."/>
            <person name="Schnabel G."/>
            <person name="Xiao S."/>
            <person name="Hu M."/>
        </authorList>
    </citation>
    <scope>NUCLEOTIDE SEQUENCE [LARGE SCALE GENOMIC DNA]</scope>
    <source>
        <strain evidence="9 10">BVB16</strain>
    </source>
</reference>
<dbReference type="Gene3D" id="1.10.10.60">
    <property type="entry name" value="Homeodomain-like"/>
    <property type="match status" value="1"/>
</dbReference>
<keyword evidence="4" id="KW-0863">Zinc-finger</keyword>
<feature type="compositionally biased region" description="Low complexity" evidence="6">
    <location>
        <begin position="1233"/>
        <end position="1256"/>
    </location>
</feature>
<dbReference type="InterPro" id="IPR050224">
    <property type="entry name" value="TALE_homeobox"/>
</dbReference>
<dbReference type="SMART" id="SM00389">
    <property type="entry name" value="HOX"/>
    <property type="match status" value="1"/>
</dbReference>
<feature type="compositionally biased region" description="Polar residues" evidence="6">
    <location>
        <begin position="256"/>
        <end position="268"/>
    </location>
</feature>
<evidence type="ECO:0000256" key="5">
    <source>
        <dbReference type="PROSITE-ProRule" id="PRU00108"/>
    </source>
</evidence>
<feature type="compositionally biased region" description="Polar residues" evidence="6">
    <location>
        <begin position="238"/>
        <end position="248"/>
    </location>
</feature>
<dbReference type="InterPro" id="IPR013087">
    <property type="entry name" value="Znf_C2H2_type"/>
</dbReference>
<organism evidence="9 10">
    <name type="scientific">Botrytis fragariae</name>
    <dbReference type="NCBI Taxonomy" id="1964551"/>
    <lineage>
        <taxon>Eukaryota</taxon>
        <taxon>Fungi</taxon>
        <taxon>Dikarya</taxon>
        <taxon>Ascomycota</taxon>
        <taxon>Pezizomycotina</taxon>
        <taxon>Leotiomycetes</taxon>
        <taxon>Helotiales</taxon>
        <taxon>Sclerotiniaceae</taxon>
        <taxon>Botrytis</taxon>
    </lineage>
</organism>
<feature type="compositionally biased region" description="Basic residues" evidence="6">
    <location>
        <begin position="464"/>
        <end position="473"/>
    </location>
</feature>
<dbReference type="SMART" id="SM00355">
    <property type="entry name" value="ZnF_C2H2"/>
    <property type="match status" value="2"/>
</dbReference>
<dbReference type="OrthoDB" id="10056939at2759"/>
<evidence type="ECO:0000313" key="10">
    <source>
        <dbReference type="Proteomes" id="UP000531561"/>
    </source>
</evidence>
<name>A0A8H6EKD5_9HELO</name>
<dbReference type="RefSeq" id="XP_037194407.1">
    <property type="nucleotide sequence ID" value="XM_037334320.1"/>
</dbReference>
<dbReference type="PROSITE" id="PS50157">
    <property type="entry name" value="ZINC_FINGER_C2H2_2"/>
    <property type="match status" value="1"/>
</dbReference>
<feature type="region of interest" description="Disordered" evidence="6">
    <location>
        <begin position="1230"/>
        <end position="1263"/>
    </location>
</feature>
<proteinExistence type="predicted"/>
<dbReference type="PROSITE" id="PS00028">
    <property type="entry name" value="ZINC_FINGER_C2H2_1"/>
    <property type="match status" value="1"/>
</dbReference>
<feature type="domain" description="C2H2-type" evidence="8">
    <location>
        <begin position="488"/>
        <end position="516"/>
    </location>
</feature>
<dbReference type="InterPro" id="IPR008422">
    <property type="entry name" value="KN_HD"/>
</dbReference>
<dbReference type="CDD" id="cd00086">
    <property type="entry name" value="homeodomain"/>
    <property type="match status" value="1"/>
</dbReference>
<dbReference type="PANTHER" id="PTHR11850">
    <property type="entry name" value="HOMEOBOX PROTEIN TRANSCRIPTION FACTORS"/>
    <property type="match status" value="1"/>
</dbReference>
<dbReference type="GO" id="GO:0003677">
    <property type="term" value="F:DNA binding"/>
    <property type="evidence" value="ECO:0007669"/>
    <property type="project" value="UniProtKB-UniRule"/>
</dbReference>
<keyword evidence="2 5" id="KW-0371">Homeobox</keyword>
<dbReference type="GO" id="GO:0008270">
    <property type="term" value="F:zinc ion binding"/>
    <property type="evidence" value="ECO:0007669"/>
    <property type="project" value="UniProtKB-KW"/>
</dbReference>
<dbReference type="EMBL" id="JABFCT010000006">
    <property type="protein sequence ID" value="KAF5875461.1"/>
    <property type="molecule type" value="Genomic_DNA"/>
</dbReference>
<keyword evidence="3 5" id="KW-0539">Nucleus</keyword>
<sequence length="1443" mass="161489">MTTIDEMDEFFNFDDATHAATSPTTDQFDYDISHLNTVSSAGPYDIDLAFADPEGDENSFTCLQHFSAPEEQVSQDLETEVVTPALDTTTLEAHDFQDFPRWIDGMSEPIKPCSRCRQENTHCKVIKEGFRMGSCTCCVALARTCSLTQDLNIRSKILYDYRASGKIDCATDGQGYFRIREDESMAPAKQCEYCKLLAQPCTGLEDEESLACQSCLVLGRLCSLVKYSDSWKVAEGQPRSNSLTSPTSPFEGYNSYPVSQNNSSTDLPALQTSTENLKSDVGDNSPKVGARFSRQSVRILKDWLGLHHRHPYPTDSEREILMSKTGLNKTQITNWLANARRRGKTRPTVTPPTVGNYANAMDIPRKGTPALEHMNPLERWKHSPPEHEPASQTAIAKAVTASSFSSGMDSPYTSYADDGSNRSLYNVSSASSLGTSHSSAGSFASAYSHKSRGSFGSFGSFGNKGRRRRRRQAPKAAKVIVAGPARTFQCTFCTESFKTKHDWQRHEKSLHLSLERWICCPNGPIQYNKEFERPGCVYCDHPNPSAAHAESHNHSSCAEKPIGERTFYRKDHLRQHLNLVHDVKFASWSMESWKAITPEIRSRCGFCGIVMDSWTARIDHLAEHFKSGKSMVDWKGDWGFEPQILNIVENGIPPYLIHEERMTVRPFEASQDPYNEVRTPENLVKSGLTQYVNDKVVQGITPTDEELLGIARQIIRNLDAVSDSQQYPEESWLRDLILFSGSDNYKTDEQDTLEMTRKKPFETAQHSLIGATPSMHQCPKERALRSYVDSRQMIGLTATDSELQVEACRILDEAELTATVPCKGAVSWFNYLIKNSTSWLADFRRRAGLPRSSEMANEGVRSKDETTIDHAIHNYARLEAEMKDYVQLQATLGIKPADSDLQRHARLIVYGSDDQWNQTWADDPLYLHIFKTRNGLAPAAENKPSIMFPTAIDSPGQAASSPSRTLHWELENFEARSRPGSKGSKGTSPNTNYNQPIHTLTASSQPSANSNPAQSLKYFLNDANCYIRLVRELSRFVARCMSPNNPNQHVPTDAELQNQARWVIYDDDDPWNQTAADNAEWLMRFKRDAGLSPQESGPGLPTGNLSWKVSLGGTGFCPPYLNPGKDIKACDTIEFEVNLAKIDESEKIVKLRGKTANGYIKSLKQRYKMPAQVFCSRELEEALLDLVKTEKAQGRIPSDELLRAKARKILNMPNTAADDSQLLEKFKTHYGVHSTSSSPHSQTQTQTQTYQPQAQSIPSFSTHQTPAFLNDDDLLASFDEELHNNTDMDLGMEFNTSSSNNMDFLSNHPSAPLGTIPGSCVSALMSSSNVNPNMDFDISMNMDLSMGNNESEPWAGSQSNNIDMSAFGALETMEGIGEMDETFNFEGLEGLNEVDMNKEIEYAELHRVSTATASPWRRRASERLARDGVRGFDFERGGRERLW</sequence>
<dbReference type="SUPFAM" id="SSF46689">
    <property type="entry name" value="Homeodomain-like"/>
    <property type="match status" value="1"/>
</dbReference>
<evidence type="ECO:0000259" key="8">
    <source>
        <dbReference type="PROSITE" id="PS50157"/>
    </source>
</evidence>